<evidence type="ECO:0000313" key="2">
    <source>
        <dbReference type="Proteomes" id="UP000503447"/>
    </source>
</evidence>
<proteinExistence type="predicted"/>
<name>A0A6M5YPK5_9BACT</name>
<keyword evidence="2" id="KW-1185">Reference proteome</keyword>
<gene>
    <name evidence="1" type="ORF">FTUN_2428</name>
</gene>
<organism evidence="1 2">
    <name type="scientific">Frigoriglobus tundricola</name>
    <dbReference type="NCBI Taxonomy" id="2774151"/>
    <lineage>
        <taxon>Bacteria</taxon>
        <taxon>Pseudomonadati</taxon>
        <taxon>Planctomycetota</taxon>
        <taxon>Planctomycetia</taxon>
        <taxon>Gemmatales</taxon>
        <taxon>Gemmataceae</taxon>
        <taxon>Frigoriglobus</taxon>
    </lineage>
</organism>
<dbReference type="Proteomes" id="UP000503447">
    <property type="component" value="Chromosome"/>
</dbReference>
<accession>A0A6M5YPK5</accession>
<reference evidence="2" key="1">
    <citation type="submission" date="2020-05" db="EMBL/GenBank/DDBJ databases">
        <title>Frigoriglobus tundricola gen. nov., sp. nov., a psychrotolerant cellulolytic planctomycete of the family Gemmataceae with two divergent copies of 16S rRNA gene.</title>
        <authorList>
            <person name="Kulichevskaya I.S."/>
            <person name="Ivanova A.A."/>
            <person name="Naumoff D.G."/>
            <person name="Beletsky A.V."/>
            <person name="Rijpstra W.I.C."/>
            <person name="Sinninghe Damste J.S."/>
            <person name="Mardanov A.V."/>
            <person name="Ravin N.V."/>
            <person name="Dedysh S.N."/>
        </authorList>
    </citation>
    <scope>NUCLEOTIDE SEQUENCE [LARGE SCALE GENOMIC DNA]</scope>
    <source>
        <strain evidence="2">PL17</strain>
    </source>
</reference>
<evidence type="ECO:0000313" key="1">
    <source>
        <dbReference type="EMBL" id="QJW94902.1"/>
    </source>
</evidence>
<sequence length="136" mass="15300">MRTSVTSTGVFKSARDETELHIASDHYRRFDAGRNCFAMWISSQLSRSSRLTRGPSVLGYFRNQVERMDYPTYQANGWYLGPGAVESACKTVVGERLKGSGTRGSEDGAHAVCHVRALYRSENKQWPDFWSRSLAA</sequence>
<dbReference type="EMBL" id="CP053452">
    <property type="protein sequence ID" value="QJW94902.1"/>
    <property type="molecule type" value="Genomic_DNA"/>
</dbReference>
<dbReference type="AlphaFoldDB" id="A0A6M5YPK5"/>
<protein>
    <submittedName>
        <fullName evidence="1">Uncharacterized protein</fullName>
    </submittedName>
</protein>
<dbReference type="KEGG" id="ftj:FTUN_2428"/>